<evidence type="ECO:0000313" key="2">
    <source>
        <dbReference type="EMBL" id="KIL55094.1"/>
    </source>
</evidence>
<keyword evidence="3" id="KW-1185">Reference proteome</keyword>
<gene>
    <name evidence="2" type="ORF">M378DRAFT_652071</name>
</gene>
<name>A0A0C2SMB7_AMAMK</name>
<dbReference type="InParanoid" id="A0A0C2SMB7"/>
<dbReference type="Proteomes" id="UP000054549">
    <property type="component" value="Unassembled WGS sequence"/>
</dbReference>
<feature type="compositionally biased region" description="Polar residues" evidence="1">
    <location>
        <begin position="65"/>
        <end position="86"/>
    </location>
</feature>
<accession>A0A0C2SMB7</accession>
<proteinExistence type="predicted"/>
<feature type="region of interest" description="Disordered" evidence="1">
    <location>
        <begin position="53"/>
        <end position="95"/>
    </location>
</feature>
<evidence type="ECO:0000256" key="1">
    <source>
        <dbReference type="SAM" id="MobiDB-lite"/>
    </source>
</evidence>
<dbReference type="AlphaFoldDB" id="A0A0C2SMB7"/>
<dbReference type="OrthoDB" id="1939603at2759"/>
<reference evidence="2 3" key="1">
    <citation type="submission" date="2014-04" db="EMBL/GenBank/DDBJ databases">
        <title>Evolutionary Origins and Diversification of the Mycorrhizal Mutualists.</title>
        <authorList>
            <consortium name="DOE Joint Genome Institute"/>
            <consortium name="Mycorrhizal Genomics Consortium"/>
            <person name="Kohler A."/>
            <person name="Kuo A."/>
            <person name="Nagy L.G."/>
            <person name="Floudas D."/>
            <person name="Copeland A."/>
            <person name="Barry K.W."/>
            <person name="Cichocki N."/>
            <person name="Veneault-Fourrey C."/>
            <person name="LaButti K."/>
            <person name="Lindquist E.A."/>
            <person name="Lipzen A."/>
            <person name="Lundell T."/>
            <person name="Morin E."/>
            <person name="Murat C."/>
            <person name="Riley R."/>
            <person name="Ohm R."/>
            <person name="Sun H."/>
            <person name="Tunlid A."/>
            <person name="Henrissat B."/>
            <person name="Grigoriev I.V."/>
            <person name="Hibbett D.S."/>
            <person name="Martin F."/>
        </authorList>
    </citation>
    <scope>NUCLEOTIDE SEQUENCE [LARGE SCALE GENOMIC DNA]</scope>
    <source>
        <strain evidence="2 3">Koide BX008</strain>
    </source>
</reference>
<dbReference type="EMBL" id="KN818569">
    <property type="protein sequence ID" value="KIL55094.1"/>
    <property type="molecule type" value="Genomic_DNA"/>
</dbReference>
<organism evidence="2 3">
    <name type="scientific">Amanita muscaria (strain Koide BX008)</name>
    <dbReference type="NCBI Taxonomy" id="946122"/>
    <lineage>
        <taxon>Eukaryota</taxon>
        <taxon>Fungi</taxon>
        <taxon>Dikarya</taxon>
        <taxon>Basidiomycota</taxon>
        <taxon>Agaricomycotina</taxon>
        <taxon>Agaricomycetes</taxon>
        <taxon>Agaricomycetidae</taxon>
        <taxon>Agaricales</taxon>
        <taxon>Pluteineae</taxon>
        <taxon>Amanitaceae</taxon>
        <taxon>Amanita</taxon>
    </lineage>
</organism>
<protein>
    <submittedName>
        <fullName evidence="2">Uncharacterized protein</fullName>
    </submittedName>
</protein>
<sequence>MITDSASEPSSSPASYYPFPSGFSLDSLHSNSSGIDMPSSQLLSRIGQLSGPRIPLRPFAPKDGSLTTSNAPFNTGLNNPSSSQSHMADIEQGPDSANRTYSFVALPGNAVKKIQPRRRYDEIECLYRCCDPTVPKFVAHAISSTRT</sequence>
<evidence type="ECO:0000313" key="3">
    <source>
        <dbReference type="Proteomes" id="UP000054549"/>
    </source>
</evidence>
<dbReference type="HOGENOM" id="CLU_1767596_0_0_1"/>